<dbReference type="NCBIfam" id="NF040898">
    <property type="entry name" value="CC_mini_metal"/>
    <property type="match status" value="1"/>
</dbReference>
<gene>
    <name evidence="1" type="ORF">SAMN04489866_10577</name>
</gene>
<dbReference type="AlphaFoldDB" id="A0A1G6WKF6"/>
<proteinExistence type="predicted"/>
<dbReference type="EMBL" id="FNAF01000005">
    <property type="protein sequence ID" value="SDD66440.1"/>
    <property type="molecule type" value="Genomic_DNA"/>
</dbReference>
<dbReference type="RefSeq" id="WP_159427999.1">
    <property type="nucleotide sequence ID" value="NZ_FNAF01000005.1"/>
</dbReference>
<sequence length="56" mass="6388">MEGIAQRIRREGEAMKFTKMVKNKGKYFLNKLAGENKKAFGDAPLDCCSLNKKENH</sequence>
<organism evidence="1 2">
    <name type="scientific">Peptococcus niger</name>
    <dbReference type="NCBI Taxonomy" id="2741"/>
    <lineage>
        <taxon>Bacteria</taxon>
        <taxon>Bacillati</taxon>
        <taxon>Bacillota</taxon>
        <taxon>Clostridia</taxon>
        <taxon>Eubacteriales</taxon>
        <taxon>Peptococcaceae</taxon>
        <taxon>Peptococcus</taxon>
    </lineage>
</organism>
<reference evidence="1 2" key="1">
    <citation type="submission" date="2016-10" db="EMBL/GenBank/DDBJ databases">
        <authorList>
            <person name="de Groot N.N."/>
        </authorList>
    </citation>
    <scope>NUCLEOTIDE SEQUENCE [LARGE SCALE GENOMIC DNA]</scope>
    <source>
        <strain evidence="1 2">DSM 20475</strain>
    </source>
</reference>
<accession>A0A1G6WKF6</accession>
<dbReference type="Proteomes" id="UP000198995">
    <property type="component" value="Unassembled WGS sequence"/>
</dbReference>
<protein>
    <submittedName>
        <fullName evidence="1">Uncharacterized protein</fullName>
    </submittedName>
</protein>
<keyword evidence="2" id="KW-1185">Reference proteome</keyword>
<name>A0A1G6WKF6_PEPNI</name>
<evidence type="ECO:0000313" key="1">
    <source>
        <dbReference type="EMBL" id="SDD66440.1"/>
    </source>
</evidence>
<evidence type="ECO:0000313" key="2">
    <source>
        <dbReference type="Proteomes" id="UP000198995"/>
    </source>
</evidence>